<keyword evidence="4" id="KW-0472">Membrane</keyword>
<comment type="similarity">
    <text evidence="2">Belongs to the CBF/MAK21 family.</text>
</comment>
<dbReference type="PANTHER" id="PTHR12455">
    <property type="entry name" value="NUCLEOLAR COMPLEX PROTEIN 4"/>
    <property type="match status" value="1"/>
</dbReference>
<dbReference type="GO" id="GO:0030692">
    <property type="term" value="C:Noc4p-Nop14p complex"/>
    <property type="evidence" value="ECO:0007669"/>
    <property type="project" value="TreeGrafter"/>
</dbReference>
<proteinExistence type="inferred from homology"/>
<dbReference type="GO" id="GO:0042254">
    <property type="term" value="P:ribosome biogenesis"/>
    <property type="evidence" value="ECO:0007669"/>
    <property type="project" value="InterPro"/>
</dbReference>
<reference evidence="7" key="1">
    <citation type="journal article" date="2020" name="J. Eukaryot. Microbiol.">
        <title>De novo Sequencing, Assembly and Annotation of the Transcriptome for the Free-Living Testate Amoeba Arcella intermedia.</title>
        <authorList>
            <person name="Ribeiro G.M."/>
            <person name="Porfirio-Sousa A.L."/>
            <person name="Maurer-Alcala X.X."/>
            <person name="Katz L.A."/>
            <person name="Lahr D.J.G."/>
        </authorList>
    </citation>
    <scope>NUCLEOTIDE SEQUENCE</scope>
</reference>
<feature type="region of interest" description="Disordered" evidence="5">
    <location>
        <begin position="202"/>
        <end position="228"/>
    </location>
</feature>
<evidence type="ECO:0000256" key="2">
    <source>
        <dbReference type="ARBA" id="ARBA00007797"/>
    </source>
</evidence>
<feature type="compositionally biased region" description="Pro residues" evidence="5">
    <location>
        <begin position="205"/>
        <end position="218"/>
    </location>
</feature>
<evidence type="ECO:0000256" key="5">
    <source>
        <dbReference type="SAM" id="MobiDB-lite"/>
    </source>
</evidence>
<dbReference type="InterPro" id="IPR016024">
    <property type="entry name" value="ARM-type_fold"/>
</dbReference>
<name>A0A6B2L1L0_9EUKA</name>
<evidence type="ECO:0000256" key="4">
    <source>
        <dbReference type="ARBA" id="ARBA00022989"/>
    </source>
</evidence>
<feature type="domain" description="CCAAT-binding factor" evidence="6">
    <location>
        <begin position="299"/>
        <end position="458"/>
    </location>
</feature>
<evidence type="ECO:0000313" key="7">
    <source>
        <dbReference type="EMBL" id="NDV30785.1"/>
    </source>
</evidence>
<comment type="subcellular location">
    <subcellularLocation>
        <location evidence="1">Nucleus membrane</location>
        <topology evidence="1">Multi-pass membrane protein</topology>
    </subcellularLocation>
</comment>
<keyword evidence="3" id="KW-0812">Transmembrane</keyword>
<dbReference type="SUPFAM" id="SSF48371">
    <property type="entry name" value="ARM repeat"/>
    <property type="match status" value="1"/>
</dbReference>
<dbReference type="GO" id="GO:0032040">
    <property type="term" value="C:small-subunit processome"/>
    <property type="evidence" value="ECO:0007669"/>
    <property type="project" value="TreeGrafter"/>
</dbReference>
<dbReference type="Pfam" id="PF03914">
    <property type="entry name" value="CBF"/>
    <property type="match status" value="1"/>
</dbReference>
<organism evidence="7">
    <name type="scientific">Arcella intermedia</name>
    <dbReference type="NCBI Taxonomy" id="1963864"/>
    <lineage>
        <taxon>Eukaryota</taxon>
        <taxon>Amoebozoa</taxon>
        <taxon>Tubulinea</taxon>
        <taxon>Elardia</taxon>
        <taxon>Arcellinida</taxon>
        <taxon>Sphaerothecina</taxon>
        <taxon>Arcellidae</taxon>
        <taxon>Arcella</taxon>
    </lineage>
</organism>
<protein>
    <recommendedName>
        <fullName evidence="6">CCAAT-binding factor domain-containing protein</fullName>
    </recommendedName>
</protein>
<accession>A0A6B2L1L0</accession>
<dbReference type="AlphaFoldDB" id="A0A6B2L1L0"/>
<keyword evidence="4" id="KW-1133">Transmembrane helix</keyword>
<sequence>MNLILNVVDYCNHKDSMVVFAAVKALERIFGKLIAENEVLLESPEENPKKQKADNPKGIVKDWLFQQVERFHNLLIQFLSTDNSPLQIAALGCILSLEEKFGSQVHSNKETPFFTNRYYHSAIHALVTSKALTEPIIDSLRDKYLIYDDVRVYTLINLERELREISSKQDPKNNNLHSENAYLILRSISMPPSEQSLTHFLVEPPKLPPDAPDAPEQPLPSKKRKLSLRAPPPVRVRSLAEHKKHFQNCWMEFLRMDLSQEVLQLVLGTLHEKVIPFMANPNVLMDWLMVCVSLGGEYAILAMHSLFLLITKHNLEYPRFYPKLYELLEAKILDVPYVSKFFSLTEIFLKSPLLPSYMVAAFIKRMLRLCLISPTSPALMMLPLIYNLLINHPTTQVLIHRTMDKKDGVLQLDTQFKIQEDPYDPNETDLHKCNAINSSLWELKLLMNHSVPQVASAAKIFKNKMSRKTEYNLKDFENKTYQTIFEEEVKRKVKRGIPLTFQEAPRFLSSQNFVGWSVPFK</sequence>
<dbReference type="EMBL" id="GIBP01001816">
    <property type="protein sequence ID" value="NDV30785.1"/>
    <property type="molecule type" value="Transcribed_RNA"/>
</dbReference>
<evidence type="ECO:0000256" key="3">
    <source>
        <dbReference type="ARBA" id="ARBA00022692"/>
    </source>
</evidence>
<dbReference type="PANTHER" id="PTHR12455:SF0">
    <property type="entry name" value="NUCLEOLAR COMPLEX PROTEIN 4 HOMOLOG"/>
    <property type="match status" value="1"/>
</dbReference>
<evidence type="ECO:0000259" key="6">
    <source>
        <dbReference type="Pfam" id="PF03914"/>
    </source>
</evidence>
<dbReference type="GO" id="GO:0031965">
    <property type="term" value="C:nuclear membrane"/>
    <property type="evidence" value="ECO:0007669"/>
    <property type="project" value="UniProtKB-SubCell"/>
</dbReference>
<evidence type="ECO:0000256" key="1">
    <source>
        <dbReference type="ARBA" id="ARBA00004232"/>
    </source>
</evidence>
<dbReference type="InterPro" id="IPR005612">
    <property type="entry name" value="CCAAT-binding_factor"/>
</dbReference>
<dbReference type="InterPro" id="IPR027193">
    <property type="entry name" value="Noc4"/>
</dbReference>